<evidence type="ECO:0000256" key="5">
    <source>
        <dbReference type="ARBA" id="ARBA00022771"/>
    </source>
</evidence>
<dbReference type="PANTHER" id="PTHR47257:SF1">
    <property type="entry name" value="PH-RESPONSE TRANSCRIPTION FACTOR PACC_RIM101"/>
    <property type="match status" value="1"/>
</dbReference>
<dbReference type="FunFam" id="3.30.160.60:FF:000624">
    <property type="entry name" value="zinc finger protein 697"/>
    <property type="match status" value="1"/>
</dbReference>
<keyword evidence="4" id="KW-0677">Repeat</keyword>
<keyword evidence="13" id="KW-1185">Reference proteome</keyword>
<dbReference type="PROSITE" id="PS00028">
    <property type="entry name" value="ZINC_FINGER_C2H2_1"/>
    <property type="match status" value="3"/>
</dbReference>
<feature type="compositionally biased region" description="Low complexity" evidence="10">
    <location>
        <begin position="590"/>
        <end position="605"/>
    </location>
</feature>
<feature type="region of interest" description="Disordered" evidence="10">
    <location>
        <begin position="710"/>
        <end position="806"/>
    </location>
</feature>
<reference evidence="12 13" key="1">
    <citation type="submission" date="2014-09" db="EMBL/GenBank/DDBJ databases">
        <authorList>
            <person name="Magalhaes I.L.F."/>
            <person name="Oliveira U."/>
            <person name="Santos F.R."/>
            <person name="Vidigal T.H.D.A."/>
            <person name="Brescovit A.D."/>
            <person name="Santos A.J."/>
        </authorList>
    </citation>
    <scope>NUCLEOTIDE SEQUENCE [LARGE SCALE GENOMIC DNA]</scope>
</reference>
<feature type="compositionally biased region" description="Polar residues" evidence="10">
    <location>
        <begin position="18"/>
        <end position="50"/>
    </location>
</feature>
<feature type="region of interest" description="Disordered" evidence="10">
    <location>
        <begin position="432"/>
        <end position="489"/>
    </location>
</feature>
<sequence length="806" mass="85932">MSNHLSPSAASDHSSTSNLYYSSATSSFGASPASQSTHATTMSSRSSTAHSDNEDGLSPKRESNDEGSRDVSVEDSKPTPCQWDGCGKLYSDPEDLYRHLCDDHVGRKSTNNLCLTCRWTGCDVSCAKRDHITSHLRVHTPLKPHTCDICSKTFKRPQDLKKHERIHTEAHQQAQQARQKAANGYGITDPHTYNSFHLVAAQAARPGAMHHGVPTFGHPFSRFGPGSQHGAYPNLHTGHSPMISPHSHQASNNYASAYFPPGAQPFGQQQNGVQGYHNFGHHAGGPHMKPGSYLHYAQERPKHTDDVNSYLGLSRGSFSGPAAQQHPPQPAAAGAPNHAAAVQALLSQAQSSGGNVSLPDSLKSENIEDLNAWLLALGADAERDASSSNNSNFSSQDSRLFDAQTLSSLGLTDIPGFDPSLLESSNWHSSFTHGGSAQQWSSGSANRPIASLPHRHGQAAHTGPSSSAPGYAHSYDRMQPTFGHSLVPQLGSKDSAAANYRRIEPLTRAAPVILGHRETLSSVRDTKASTVDSDMADISSRRRSISPSVSEASEASTSTTNQSHGLYPRLTSSDLSRQLPTPLGMDRSRPSMASISSILSSSDSPAGKRSSPSLHNVRSRGSSHGASSVSSSSTSPSPPPARDSPEPLYPRLDDAQAEVNSTITDSVAGLKVTSAGVPAVVRAHHVRLIRDLLIAINFPERAQEMAAAARQAAEQAENTPSPTLPPIRSALPTTSVEEGQSTPTVKGDSDEMDEDRSSVEPLDRAGTPRQDADDRRLPAIRELLQGIPARAPPSGPGGRRLMDIDV</sequence>
<dbReference type="Pfam" id="PF21816">
    <property type="entry name" value="Zap1_zf1"/>
    <property type="match status" value="1"/>
</dbReference>
<feature type="region of interest" description="Disordered" evidence="10">
    <location>
        <begin position="305"/>
        <end position="338"/>
    </location>
</feature>
<organism evidence="12 13">
    <name type="scientific">Ceraceosorus bombacis</name>
    <dbReference type="NCBI Taxonomy" id="401625"/>
    <lineage>
        <taxon>Eukaryota</taxon>
        <taxon>Fungi</taxon>
        <taxon>Dikarya</taxon>
        <taxon>Basidiomycota</taxon>
        <taxon>Ustilaginomycotina</taxon>
        <taxon>Exobasidiomycetes</taxon>
        <taxon>Ceraceosorales</taxon>
        <taxon>Ceraceosoraceae</taxon>
        <taxon>Ceraceosorus</taxon>
    </lineage>
</organism>
<feature type="domain" description="C2H2-type" evidence="11">
    <location>
        <begin position="115"/>
        <end position="144"/>
    </location>
</feature>
<feature type="domain" description="C2H2-type" evidence="11">
    <location>
        <begin position="79"/>
        <end position="109"/>
    </location>
</feature>
<feature type="compositionally biased region" description="Basic and acidic residues" evidence="10">
    <location>
        <begin position="51"/>
        <end position="77"/>
    </location>
</feature>
<keyword evidence="3" id="KW-0479">Metal-binding</keyword>
<dbReference type="Proteomes" id="UP000054845">
    <property type="component" value="Unassembled WGS sequence"/>
</dbReference>
<dbReference type="SMART" id="SM00355">
    <property type="entry name" value="ZnF_C2H2"/>
    <property type="match status" value="3"/>
</dbReference>
<evidence type="ECO:0000256" key="2">
    <source>
        <dbReference type="ARBA" id="ARBA00022491"/>
    </source>
</evidence>
<dbReference type="Pfam" id="PF00096">
    <property type="entry name" value="zf-C2H2"/>
    <property type="match status" value="1"/>
</dbReference>
<evidence type="ECO:0000313" key="13">
    <source>
        <dbReference type="Proteomes" id="UP000054845"/>
    </source>
</evidence>
<evidence type="ECO:0000256" key="3">
    <source>
        <dbReference type="ARBA" id="ARBA00022723"/>
    </source>
</evidence>
<dbReference type="InterPro" id="IPR048420">
    <property type="entry name" value="Zap1-like_Znf1"/>
</dbReference>
<feature type="domain" description="C2H2-type" evidence="11">
    <location>
        <begin position="145"/>
        <end position="172"/>
    </location>
</feature>
<keyword evidence="5 9" id="KW-0863">Zinc-finger</keyword>
<dbReference type="GO" id="GO:0045944">
    <property type="term" value="P:positive regulation of transcription by RNA polymerase II"/>
    <property type="evidence" value="ECO:0007669"/>
    <property type="project" value="TreeGrafter"/>
</dbReference>
<proteinExistence type="inferred from homology"/>
<feature type="compositionally biased region" description="Low complexity" evidence="10">
    <location>
        <begin position="1"/>
        <end position="17"/>
    </location>
</feature>
<evidence type="ECO:0000256" key="7">
    <source>
        <dbReference type="ARBA" id="ARBA00023242"/>
    </source>
</evidence>
<dbReference type="STRING" id="401625.A0A0P1BHL7"/>
<evidence type="ECO:0000256" key="4">
    <source>
        <dbReference type="ARBA" id="ARBA00022737"/>
    </source>
</evidence>
<dbReference type="InterPro" id="IPR036236">
    <property type="entry name" value="Znf_C2H2_sf"/>
</dbReference>
<dbReference type="PANTHER" id="PTHR47257">
    <property type="entry name" value="PH-RESPONSE TRANSCRIPTION FACTOR PACC/RIM101"/>
    <property type="match status" value="1"/>
</dbReference>
<dbReference type="InterPro" id="IPR013087">
    <property type="entry name" value="Znf_C2H2_type"/>
</dbReference>
<evidence type="ECO:0000256" key="10">
    <source>
        <dbReference type="SAM" id="MobiDB-lite"/>
    </source>
</evidence>
<dbReference type="Gene3D" id="3.30.160.60">
    <property type="entry name" value="Classic Zinc Finger"/>
    <property type="match status" value="2"/>
</dbReference>
<feature type="compositionally biased region" description="Polar residues" evidence="10">
    <location>
        <begin position="570"/>
        <end position="579"/>
    </location>
</feature>
<feature type="compositionally biased region" description="Polar residues" evidence="10">
    <location>
        <begin position="731"/>
        <end position="744"/>
    </location>
</feature>
<feature type="region of interest" description="Disordered" evidence="10">
    <location>
        <begin position="521"/>
        <end position="650"/>
    </location>
</feature>
<keyword evidence="6" id="KW-0862">Zinc</keyword>
<dbReference type="PROSITE" id="PS50157">
    <property type="entry name" value="ZINC_FINGER_C2H2_2"/>
    <property type="match status" value="3"/>
</dbReference>
<evidence type="ECO:0000256" key="9">
    <source>
        <dbReference type="PROSITE-ProRule" id="PRU00042"/>
    </source>
</evidence>
<keyword evidence="2" id="KW-0678">Repressor</keyword>
<feature type="region of interest" description="Disordered" evidence="10">
    <location>
        <begin position="1"/>
        <end position="78"/>
    </location>
</feature>
<dbReference type="GO" id="GO:0008270">
    <property type="term" value="F:zinc ion binding"/>
    <property type="evidence" value="ECO:0007669"/>
    <property type="project" value="UniProtKB-KW"/>
</dbReference>
<dbReference type="EMBL" id="CCYA01000272">
    <property type="protein sequence ID" value="CEH15742.1"/>
    <property type="molecule type" value="Genomic_DNA"/>
</dbReference>
<evidence type="ECO:0000256" key="6">
    <source>
        <dbReference type="ARBA" id="ARBA00022833"/>
    </source>
</evidence>
<protein>
    <submittedName>
        <fullName evidence="12">Transcription factor</fullName>
    </submittedName>
</protein>
<name>A0A0P1BHL7_9BASI</name>
<feature type="compositionally biased region" description="Low complexity" evidence="10">
    <location>
        <begin position="545"/>
        <end position="563"/>
    </location>
</feature>
<evidence type="ECO:0000256" key="8">
    <source>
        <dbReference type="ARBA" id="ARBA00038089"/>
    </source>
</evidence>
<dbReference type="GO" id="GO:0005634">
    <property type="term" value="C:nucleus"/>
    <property type="evidence" value="ECO:0007669"/>
    <property type="project" value="UniProtKB-SubCell"/>
</dbReference>
<feature type="compositionally biased region" description="Basic and acidic residues" evidence="10">
    <location>
        <begin position="770"/>
        <end position="779"/>
    </location>
</feature>
<feature type="compositionally biased region" description="Low complexity" evidence="10">
    <location>
        <begin position="320"/>
        <end position="338"/>
    </location>
</feature>
<comment type="similarity">
    <text evidence="8">Belongs to the pacC/RIM101 family.</text>
</comment>
<dbReference type="SUPFAM" id="SSF57667">
    <property type="entry name" value="beta-beta-alpha zinc fingers"/>
    <property type="match status" value="2"/>
</dbReference>
<dbReference type="InterPro" id="IPR050806">
    <property type="entry name" value="pacC/RIM101"/>
</dbReference>
<dbReference type="AlphaFoldDB" id="A0A0P1BHL7"/>
<comment type="subcellular location">
    <subcellularLocation>
        <location evidence="1">Nucleus</location>
    </subcellularLocation>
</comment>
<accession>A0A0P1BHL7</accession>
<feature type="compositionally biased region" description="Low complexity" evidence="10">
    <location>
        <begin position="619"/>
        <end position="635"/>
    </location>
</feature>
<evidence type="ECO:0000259" key="11">
    <source>
        <dbReference type="PROSITE" id="PS50157"/>
    </source>
</evidence>
<keyword evidence="7" id="KW-0539">Nucleus</keyword>
<evidence type="ECO:0000256" key="1">
    <source>
        <dbReference type="ARBA" id="ARBA00004123"/>
    </source>
</evidence>
<evidence type="ECO:0000313" key="12">
    <source>
        <dbReference type="EMBL" id="CEH15742.1"/>
    </source>
</evidence>
<dbReference type="OrthoDB" id="6155966at2759"/>
<feature type="compositionally biased region" description="Low complexity" evidence="10">
    <location>
        <begin position="434"/>
        <end position="445"/>
    </location>
</feature>